<gene>
    <name evidence="2" type="ORF">TEA_028541</name>
</gene>
<dbReference type="EMBL" id="SDRB02008599">
    <property type="protein sequence ID" value="THG09306.1"/>
    <property type="molecule type" value="Genomic_DNA"/>
</dbReference>
<evidence type="ECO:0000256" key="1">
    <source>
        <dbReference type="SAM" id="MobiDB-lite"/>
    </source>
</evidence>
<dbReference type="AlphaFoldDB" id="A0A4S4E2B1"/>
<name>A0A4S4E2B1_CAMSN</name>
<feature type="compositionally biased region" description="Basic and acidic residues" evidence="1">
    <location>
        <begin position="28"/>
        <end position="37"/>
    </location>
</feature>
<sequence>MEDVKNENDGKKRARDDSDFDSPDEERVENKKAKADSEFDSDEFDRFDSAESEPNSPELSRIPDDILDILDEPDSVVTDSDPAIQDLDSVIKSFEEEILHHSLPPPEEIPAALSDSGESQPDLGYLLEASDDELGLPPTVSPSETKIESIDLGNMNHEAEALGFENEFPSYDSFGFGIGEETELSNVEFVTVGGLFDYDSAEFSEFLYAR</sequence>
<dbReference type="Proteomes" id="UP000306102">
    <property type="component" value="Unassembled WGS sequence"/>
</dbReference>
<dbReference type="PANTHER" id="PTHR34539:SF15">
    <property type="match status" value="1"/>
</dbReference>
<evidence type="ECO:0000313" key="3">
    <source>
        <dbReference type="Proteomes" id="UP000306102"/>
    </source>
</evidence>
<feature type="region of interest" description="Disordered" evidence="1">
    <location>
        <begin position="1"/>
        <end position="63"/>
    </location>
</feature>
<organism evidence="2 3">
    <name type="scientific">Camellia sinensis var. sinensis</name>
    <name type="common">China tea</name>
    <dbReference type="NCBI Taxonomy" id="542762"/>
    <lineage>
        <taxon>Eukaryota</taxon>
        <taxon>Viridiplantae</taxon>
        <taxon>Streptophyta</taxon>
        <taxon>Embryophyta</taxon>
        <taxon>Tracheophyta</taxon>
        <taxon>Spermatophyta</taxon>
        <taxon>Magnoliopsida</taxon>
        <taxon>eudicotyledons</taxon>
        <taxon>Gunneridae</taxon>
        <taxon>Pentapetalae</taxon>
        <taxon>asterids</taxon>
        <taxon>Ericales</taxon>
        <taxon>Theaceae</taxon>
        <taxon>Camellia</taxon>
    </lineage>
</organism>
<comment type="caution">
    <text evidence="2">The sequence shown here is derived from an EMBL/GenBank/DDBJ whole genome shotgun (WGS) entry which is preliminary data.</text>
</comment>
<reference evidence="2 3" key="1">
    <citation type="journal article" date="2018" name="Proc. Natl. Acad. Sci. U.S.A.">
        <title>Draft genome sequence of Camellia sinensis var. sinensis provides insights into the evolution of the tea genome and tea quality.</title>
        <authorList>
            <person name="Wei C."/>
            <person name="Yang H."/>
            <person name="Wang S."/>
            <person name="Zhao J."/>
            <person name="Liu C."/>
            <person name="Gao L."/>
            <person name="Xia E."/>
            <person name="Lu Y."/>
            <person name="Tai Y."/>
            <person name="She G."/>
            <person name="Sun J."/>
            <person name="Cao H."/>
            <person name="Tong W."/>
            <person name="Gao Q."/>
            <person name="Li Y."/>
            <person name="Deng W."/>
            <person name="Jiang X."/>
            <person name="Wang W."/>
            <person name="Chen Q."/>
            <person name="Zhang S."/>
            <person name="Li H."/>
            <person name="Wu J."/>
            <person name="Wang P."/>
            <person name="Li P."/>
            <person name="Shi C."/>
            <person name="Zheng F."/>
            <person name="Jian J."/>
            <person name="Huang B."/>
            <person name="Shan D."/>
            <person name="Shi M."/>
            <person name="Fang C."/>
            <person name="Yue Y."/>
            <person name="Li F."/>
            <person name="Li D."/>
            <person name="Wei S."/>
            <person name="Han B."/>
            <person name="Jiang C."/>
            <person name="Yin Y."/>
            <person name="Xia T."/>
            <person name="Zhang Z."/>
            <person name="Bennetzen J.L."/>
            <person name="Zhao S."/>
            <person name="Wan X."/>
        </authorList>
    </citation>
    <scope>NUCLEOTIDE SEQUENCE [LARGE SCALE GENOMIC DNA]</scope>
    <source>
        <strain evidence="3">cv. Shuchazao</strain>
        <tissue evidence="2">Leaf</tissue>
    </source>
</reference>
<keyword evidence="3" id="KW-1185">Reference proteome</keyword>
<protein>
    <submittedName>
        <fullName evidence="2">Uncharacterized protein</fullName>
    </submittedName>
</protein>
<feature type="compositionally biased region" description="Acidic residues" evidence="1">
    <location>
        <begin position="18"/>
        <end position="27"/>
    </location>
</feature>
<feature type="region of interest" description="Disordered" evidence="1">
    <location>
        <begin position="98"/>
        <end position="124"/>
    </location>
</feature>
<proteinExistence type="predicted"/>
<dbReference type="PANTHER" id="PTHR34539">
    <property type="entry name" value="T6J4.11 PROTEIN"/>
    <property type="match status" value="1"/>
</dbReference>
<evidence type="ECO:0000313" key="2">
    <source>
        <dbReference type="EMBL" id="THG09306.1"/>
    </source>
</evidence>
<dbReference type="STRING" id="542762.A0A4S4E2B1"/>
<feature type="compositionally biased region" description="Basic and acidic residues" evidence="1">
    <location>
        <begin position="1"/>
        <end position="17"/>
    </location>
</feature>
<accession>A0A4S4E2B1</accession>